<feature type="domain" description="Rhodanese" evidence="1">
    <location>
        <begin position="8"/>
        <end position="92"/>
    </location>
</feature>
<dbReference type="EMBL" id="CP020918">
    <property type="protein sequence ID" value="AWG23630.1"/>
    <property type="molecule type" value="Genomic_DNA"/>
</dbReference>
<dbReference type="GO" id="GO:0016740">
    <property type="term" value="F:transferase activity"/>
    <property type="evidence" value="ECO:0007669"/>
    <property type="project" value="UniProtKB-KW"/>
</dbReference>
<reference evidence="2 3" key="1">
    <citation type="submission" date="2017-04" db="EMBL/GenBank/DDBJ databases">
        <title>Compelte genome sequence of WV33.</title>
        <authorList>
            <person name="Lee P.C."/>
        </authorList>
    </citation>
    <scope>NUCLEOTIDE SEQUENCE [LARGE SCALE GENOMIC DNA]</scope>
    <source>
        <strain evidence="2 3">WV33</strain>
    </source>
</reference>
<organism evidence="2 3">
    <name type="scientific">Flavobacterium faecale</name>
    <dbReference type="NCBI Taxonomy" id="1355330"/>
    <lineage>
        <taxon>Bacteria</taxon>
        <taxon>Pseudomonadati</taxon>
        <taxon>Bacteroidota</taxon>
        <taxon>Flavobacteriia</taxon>
        <taxon>Flavobacteriales</taxon>
        <taxon>Flavobacteriaceae</taxon>
        <taxon>Flavobacterium</taxon>
    </lineage>
</organism>
<evidence type="ECO:0000313" key="3">
    <source>
        <dbReference type="Proteomes" id="UP000244527"/>
    </source>
</evidence>
<keyword evidence="3" id="KW-1185">Reference proteome</keyword>
<sequence>MEIENLIKDNQGTIVDVRSFAEYSGGHVAGSINIVLNDIPARMEEIKALKMPLILCCASGNRSGQAQQYLAQQGIECYNGGSWMDVNYYQSKK</sequence>
<name>A0A2S1LIK8_9FLAO</name>
<proteinExistence type="predicted"/>
<evidence type="ECO:0000259" key="1">
    <source>
        <dbReference type="PROSITE" id="PS50206"/>
    </source>
</evidence>
<dbReference type="PROSITE" id="PS50206">
    <property type="entry name" value="RHODANESE_3"/>
    <property type="match status" value="1"/>
</dbReference>
<dbReference type="Proteomes" id="UP000244527">
    <property type="component" value="Chromosome"/>
</dbReference>
<dbReference type="Gene3D" id="3.40.250.10">
    <property type="entry name" value="Rhodanese-like domain"/>
    <property type="match status" value="1"/>
</dbReference>
<dbReference type="PANTHER" id="PTHR43031">
    <property type="entry name" value="FAD-DEPENDENT OXIDOREDUCTASE"/>
    <property type="match status" value="1"/>
</dbReference>
<keyword evidence="2" id="KW-0808">Transferase</keyword>
<evidence type="ECO:0000313" key="2">
    <source>
        <dbReference type="EMBL" id="AWG23630.1"/>
    </source>
</evidence>
<dbReference type="KEGG" id="ffa:FFWV33_10760"/>
<dbReference type="InterPro" id="IPR050229">
    <property type="entry name" value="GlpE_sulfurtransferase"/>
</dbReference>
<dbReference type="OrthoDB" id="9800872at2"/>
<protein>
    <submittedName>
        <fullName evidence="2">Sulfurtransferase</fullName>
    </submittedName>
</protein>
<dbReference type="InterPro" id="IPR001763">
    <property type="entry name" value="Rhodanese-like_dom"/>
</dbReference>
<dbReference type="InterPro" id="IPR036873">
    <property type="entry name" value="Rhodanese-like_dom_sf"/>
</dbReference>
<gene>
    <name evidence="2" type="ORF">FFWV33_10760</name>
</gene>
<dbReference type="SUPFAM" id="SSF52821">
    <property type="entry name" value="Rhodanese/Cell cycle control phosphatase"/>
    <property type="match status" value="1"/>
</dbReference>
<accession>A0A2S1LIK8</accession>
<dbReference type="PANTHER" id="PTHR43031:SF7">
    <property type="entry name" value="NITRIC OXIDE REDUCTASE FLRD-NAD(+) REDUCTASE"/>
    <property type="match status" value="1"/>
</dbReference>
<dbReference type="AlphaFoldDB" id="A0A2S1LIK8"/>
<dbReference type="Pfam" id="PF00581">
    <property type="entry name" value="Rhodanese"/>
    <property type="match status" value="1"/>
</dbReference>
<dbReference type="CDD" id="cd00158">
    <property type="entry name" value="RHOD"/>
    <property type="match status" value="1"/>
</dbReference>
<dbReference type="SMART" id="SM00450">
    <property type="entry name" value="RHOD"/>
    <property type="match status" value="1"/>
</dbReference>